<evidence type="ECO:0000313" key="1">
    <source>
        <dbReference type="EMBL" id="KNE19042.1"/>
    </source>
</evidence>
<comment type="caution">
    <text evidence="1">The sequence shown here is derived from an EMBL/GenBank/DDBJ whole genome shotgun (WGS) entry which is preliminary data.</text>
</comment>
<accession>A0A0L0QKD9</accession>
<dbReference type="Proteomes" id="UP000036780">
    <property type="component" value="Unassembled WGS sequence"/>
</dbReference>
<sequence length="115" mass="13558">MRLNNMRFNFSKLNNPIWIYEVKSVIENGIPQKPKPVLFLECFAHVESVSLKDYQNSAQLGTQHQMKVFIRNYHGITNKMIIEDINKQSYKIEQVLYDYRQSGFTILIAEEVSRS</sequence>
<dbReference type="PATRIC" id="fig|1473.5.peg.679"/>
<dbReference type="Pfam" id="PF05521">
    <property type="entry name" value="Phage_HCP"/>
    <property type="match status" value="1"/>
</dbReference>
<dbReference type="InterPro" id="IPR038666">
    <property type="entry name" value="SSP1_head-tail_sf"/>
</dbReference>
<evidence type="ECO:0008006" key="3">
    <source>
        <dbReference type="Google" id="ProtNLM"/>
    </source>
</evidence>
<reference evidence="2" key="1">
    <citation type="submission" date="2015-07" db="EMBL/GenBank/DDBJ databases">
        <title>Fjat-10053 dsm26.</title>
        <authorList>
            <person name="Liu B."/>
            <person name="Wang J."/>
            <person name="Zhu Y."/>
            <person name="Liu G."/>
            <person name="Chen Q."/>
            <person name="Chen Z."/>
            <person name="Lan J."/>
            <person name="Che J."/>
            <person name="Ge C."/>
            <person name="Shi H."/>
            <person name="Pan Z."/>
            <person name="Liu X."/>
        </authorList>
    </citation>
    <scope>NUCLEOTIDE SEQUENCE [LARGE SCALE GENOMIC DNA]</scope>
    <source>
        <strain evidence="2">DSM 26</strain>
    </source>
</reference>
<name>A0A0L0QKD9_VIRPA</name>
<keyword evidence="2" id="KW-1185">Reference proteome</keyword>
<dbReference type="AlphaFoldDB" id="A0A0L0QKD9"/>
<evidence type="ECO:0000313" key="2">
    <source>
        <dbReference type="Proteomes" id="UP000036780"/>
    </source>
</evidence>
<dbReference type="InterPro" id="IPR008767">
    <property type="entry name" value="Phage_SPP1_head-tail_adaptor"/>
</dbReference>
<organism evidence="1 2">
    <name type="scientific">Virgibacillus pantothenticus</name>
    <dbReference type="NCBI Taxonomy" id="1473"/>
    <lineage>
        <taxon>Bacteria</taxon>
        <taxon>Bacillati</taxon>
        <taxon>Bacillota</taxon>
        <taxon>Bacilli</taxon>
        <taxon>Bacillales</taxon>
        <taxon>Bacillaceae</taxon>
        <taxon>Virgibacillus</taxon>
    </lineage>
</organism>
<dbReference type="Gene3D" id="2.40.10.270">
    <property type="entry name" value="Bacteriophage SPP1 head-tail adaptor protein"/>
    <property type="match status" value="1"/>
</dbReference>
<protein>
    <recommendedName>
        <fullName evidence="3">Phage head-tail adapter protein</fullName>
    </recommendedName>
</protein>
<dbReference type="EMBL" id="LGTO01000007">
    <property type="protein sequence ID" value="KNE19042.1"/>
    <property type="molecule type" value="Genomic_DNA"/>
</dbReference>
<gene>
    <name evidence="1" type="ORF">AFK71_10800</name>
</gene>
<proteinExistence type="predicted"/>
<dbReference type="OrthoDB" id="2973355at2"/>
<dbReference type="RefSeq" id="WP_050351544.1">
    <property type="nucleotide sequence ID" value="NZ_CP073011.1"/>
</dbReference>
<dbReference type="GeneID" id="66872053"/>